<evidence type="ECO:0000256" key="1">
    <source>
        <dbReference type="SAM" id="MobiDB-lite"/>
    </source>
</evidence>
<feature type="compositionally biased region" description="Acidic residues" evidence="1">
    <location>
        <begin position="945"/>
        <end position="955"/>
    </location>
</feature>
<feature type="compositionally biased region" description="Low complexity" evidence="1">
    <location>
        <begin position="686"/>
        <end position="698"/>
    </location>
</feature>
<feature type="compositionally biased region" description="Basic and acidic residues" evidence="1">
    <location>
        <begin position="838"/>
        <end position="851"/>
    </location>
</feature>
<feature type="compositionally biased region" description="Basic and acidic residues" evidence="1">
    <location>
        <begin position="428"/>
        <end position="442"/>
    </location>
</feature>
<evidence type="ECO:0000313" key="3">
    <source>
        <dbReference type="Ensembl" id="ENSOABP00000014342.2"/>
    </source>
</evidence>
<feature type="compositionally biased region" description="Basic and acidic residues" evidence="1">
    <location>
        <begin position="1194"/>
        <end position="1225"/>
    </location>
</feature>
<evidence type="ECO:0000313" key="4">
    <source>
        <dbReference type="Proteomes" id="UP000472276"/>
    </source>
</evidence>
<feature type="compositionally biased region" description="Basic and acidic residues" evidence="1">
    <location>
        <begin position="956"/>
        <end position="973"/>
    </location>
</feature>
<sequence length="1740" mass="192991">MSHLNSGLLSTYNSLTDKHLAGYFSNTRIRRHLQRAGLITRSGRIVPDKEYRHKLIQRAHQRHVRECLAQAIFHKVLEMERLHQIEIKRKLEEFARRERMHKIKVERSKRYEEGIVHILSPHPPAGARGIRKQHSGPEGEHSESSESPSSSRPNTAPGKMQRPVRLKPIHSNSTTASLRHSSPYRLLESSHDNHLPFNCTMEKEPRRRLTAVEASHGISPYCLPVINNFVTPVPPAMKRKERGLKGTASSTVRGRRLCPTTASSGADDAPLLRSSVHQSRVCVNVVYFGKTVRLSSDLTDMRDDVKVFQQHCGGENLCVYKGKLHEGETFQFISRRHRGFPFSLTFFLNGLQVERLSSCCEFKHRKGSRLGGKHGHFGFTAVEGASPCYKCIIAMGLDKKPTPPPKRMKEDTRREESVNSPNDEGEMETERTGEDAGSHLEGETSEPQNMETPVKEERALDEEKGRDDYEEDFEADDEGAAEEAKEEKSPSPTSERDKQVKDKDASETENDDRDDMRSHSGSSSSGSEHEESDAEATRDINEDEMAEQQKEDSQEETIAQPEEKDEPDPEEDVATEAECSAAKDSHMDSAGDSTEIEISDTSVPSGSETRQSDDKEAEKTLEEGKQEEEQERAKSVQDKLAEAILKESQCSSEPELSDTSTEEEEESTHKGPQQDNKDAAPVKLVTPTEQQQTIAEEAQTQEDLPETKEQSGDDEQEPQENRDITEDEKVEEDDKAAEEEDKSEETGEALHPSKEENVTQDDKTTEPLEETPAETTDTEAAEKEERKEKTAEETDVQRDETGQVAKSSEEDESSVSEPDKKTDETAAADNAEAVTARETIEIKAESSKEQEALSYEEAPVSDAEKGEQADSEDRAAGSETEVTAENSSSSPSGSGETTVEKIADTDEENAIEESSKDDIKEERILEDESHEQCELREERIGASEETGEKEDEEKTEEGGKEEEEKQTHVTSDKGEEDENTEKRDDDEKVKNDEDGNEESKEDEGTENTAESADNGIETKEDEEEAVKTLSEEDKVADDEKVEEPEKTENDENSECVENKLEESEVMEGDKSEDDNENETKPAVQENDDEAEISENQNENKAEKSEDKESKNDEEDNKEKDISETPVEGEEISETTEEAEKSADVGVNEAADGTKSADETPEAESVEQDAGKTSNTSEKEEINAENGEISTEAESNNHKDDGESQLKDKNDLKNKEEGDEESKPDGPADDESADIKEVAVESEDGAETHDADEVDQAPGADAVERDAKEEGDSVEKNDESTPSNSQPETEMEEEPKLGDRKDSEEAEQDQNGNKSDCDHENKEPDLIKKESSTEENMDEVAAVSSGNQEQSPVAVDLDVMASKLDEKSKDTKSDICPQTDENAVGGDLSAADGENGVDTEDASKASEEGASVLLKPHAQNNEADNTEETVATGRESPEALAKEDSTDLVSNWVNKHQSSKFFETFVEPLEDMREEISDAPVSSSNKEETKSTELPRSDSPLKMERVSEDEVKAYRDVEDELQVEEKAEVKDLILKPETEQSEEESAALQEMRSEEHKGSMGSLQGQESAEKGINEENAFSKTEVESTSGSHHSATEKPASVSKSQPDEKTSDNDFDVKEPQTEEGDQSTSPLGTKDVKETWRTEDEQSREVTETTDFTTSKSDDGSPEDSRNEEIEGKASDRSVSRDRKDLQLIEDIKHTLSKDRLSAFSVDDTLFAHSSYPLLAAASAESGSGHSDNEVK</sequence>
<feature type="compositionally biased region" description="Acidic residues" evidence="1">
    <location>
        <begin position="725"/>
        <end position="747"/>
    </location>
</feature>
<feature type="compositionally biased region" description="Basic and acidic residues" evidence="1">
    <location>
        <begin position="453"/>
        <end position="467"/>
    </location>
</feature>
<feature type="compositionally biased region" description="Basic and acidic residues" evidence="1">
    <location>
        <begin position="1293"/>
        <end position="1302"/>
    </location>
</feature>
<feature type="compositionally biased region" description="Basic and acidic residues" evidence="1">
    <location>
        <begin position="610"/>
        <end position="624"/>
    </location>
</feature>
<dbReference type="Ensembl" id="ENSOABT00000014802.2">
    <property type="protein sequence ID" value="ENSOABP00000014342.2"/>
    <property type="gene ID" value="ENSOABG00000007197.2"/>
</dbReference>
<feature type="compositionally biased region" description="Low complexity" evidence="1">
    <location>
        <begin position="825"/>
        <end position="837"/>
    </location>
</feature>
<feature type="compositionally biased region" description="Basic and acidic residues" evidence="1">
    <location>
        <begin position="399"/>
        <end position="417"/>
    </location>
</feature>
<organism evidence="3 4">
    <name type="scientific">Oreochromis aureus</name>
    <name type="common">Israeli tilapia</name>
    <name type="synonym">Chromis aureus</name>
    <dbReference type="NCBI Taxonomy" id="47969"/>
    <lineage>
        <taxon>Eukaryota</taxon>
        <taxon>Metazoa</taxon>
        <taxon>Chordata</taxon>
        <taxon>Craniata</taxon>
        <taxon>Vertebrata</taxon>
        <taxon>Euteleostomi</taxon>
        <taxon>Actinopterygii</taxon>
        <taxon>Neopterygii</taxon>
        <taxon>Teleostei</taxon>
        <taxon>Neoteleostei</taxon>
        <taxon>Acanthomorphata</taxon>
        <taxon>Ovalentaria</taxon>
        <taxon>Cichlomorphae</taxon>
        <taxon>Cichliformes</taxon>
        <taxon>Cichlidae</taxon>
        <taxon>African cichlids</taxon>
        <taxon>Pseudocrenilabrinae</taxon>
        <taxon>Oreochromini</taxon>
        <taxon>Oreochromis</taxon>
    </lineage>
</organism>
<feature type="compositionally biased region" description="Basic and acidic residues" evidence="1">
    <location>
        <begin position="1314"/>
        <end position="1331"/>
    </location>
</feature>
<feature type="compositionally biased region" description="Basic and acidic residues" evidence="1">
    <location>
        <begin position="1434"/>
        <end position="1444"/>
    </location>
</feature>
<dbReference type="Proteomes" id="UP000472276">
    <property type="component" value="Unassembled WGS sequence"/>
</dbReference>
<feature type="compositionally biased region" description="Acidic residues" evidence="1">
    <location>
        <begin position="994"/>
        <end position="1005"/>
    </location>
</feature>
<feature type="compositionally biased region" description="Acidic residues" evidence="1">
    <location>
        <begin position="1063"/>
        <end position="1076"/>
    </location>
</feature>
<dbReference type="GeneID" id="116333315"/>
<dbReference type="PANTHER" id="PTHR23034:SF2">
    <property type="entry name" value="GLUTAMATE-RICH PROTEIN 3"/>
    <property type="match status" value="1"/>
</dbReference>
<feature type="compositionally biased region" description="Basic and acidic residues" evidence="1">
    <location>
        <begin position="1522"/>
        <end position="1537"/>
    </location>
</feature>
<feature type="compositionally biased region" description="Basic and acidic residues" evidence="1">
    <location>
        <begin position="980"/>
        <end position="993"/>
    </location>
</feature>
<dbReference type="InterPro" id="IPR027962">
    <property type="entry name" value="ERICH3"/>
</dbReference>
<reference evidence="3" key="1">
    <citation type="submission" date="2025-08" db="UniProtKB">
        <authorList>
            <consortium name="Ensembl"/>
        </authorList>
    </citation>
    <scope>IDENTIFICATION</scope>
</reference>
<feature type="compositionally biased region" description="Basic and acidic residues" evidence="1">
    <location>
        <begin position="1097"/>
        <end position="1122"/>
    </location>
</feature>
<accession>A0A668SJI4</accession>
<feature type="compositionally biased region" description="Basic and acidic residues" evidence="1">
    <location>
        <begin position="913"/>
        <end position="942"/>
    </location>
</feature>
<dbReference type="OMA" id="SHEMTDM"/>
<feature type="compositionally biased region" description="Basic and acidic residues" evidence="1">
    <location>
        <begin position="1660"/>
        <end position="1689"/>
    </location>
</feature>
<dbReference type="PANTHER" id="PTHR23034">
    <property type="entry name" value="GLUTAMATE-RICH PROTEIN 3"/>
    <property type="match status" value="1"/>
</dbReference>
<protein>
    <recommendedName>
        <fullName evidence="2">DUF4590 domain-containing protein</fullName>
    </recommendedName>
</protein>
<feature type="compositionally biased region" description="Basic and acidic residues" evidence="1">
    <location>
        <begin position="482"/>
        <end position="506"/>
    </location>
</feature>
<feature type="compositionally biased region" description="Acidic residues" evidence="1">
    <location>
        <begin position="1126"/>
        <end position="1136"/>
    </location>
</feature>
<feature type="compositionally biased region" description="Polar residues" evidence="1">
    <location>
        <begin position="1576"/>
        <end position="1591"/>
    </location>
</feature>
<feature type="region of interest" description="Disordered" evidence="1">
    <location>
        <begin position="1472"/>
        <end position="1689"/>
    </location>
</feature>
<feature type="compositionally biased region" description="Basic and acidic residues" evidence="1">
    <location>
        <begin position="862"/>
        <end position="876"/>
    </location>
</feature>
<feature type="compositionally biased region" description="Polar residues" evidence="1">
    <location>
        <begin position="599"/>
        <end position="609"/>
    </location>
</feature>
<dbReference type="InterPro" id="IPR048257">
    <property type="entry name" value="DUF4590"/>
</dbReference>
<feature type="compositionally biased region" description="Basic and acidic residues" evidence="1">
    <location>
        <begin position="780"/>
        <end position="801"/>
    </location>
</feature>
<feature type="region of interest" description="Disordered" evidence="1">
    <location>
        <begin position="399"/>
        <end position="1444"/>
    </location>
</feature>
<feature type="domain" description="DUF4590" evidence="2">
    <location>
        <begin position="294"/>
        <end position="406"/>
    </location>
</feature>
<keyword evidence="4" id="KW-1185">Reference proteome</keyword>
<feature type="compositionally biased region" description="Basic and acidic residues" evidence="1">
    <location>
        <begin position="751"/>
        <end position="766"/>
    </location>
</feature>
<dbReference type="AlphaFoldDB" id="A0A668SJI4"/>
<feature type="region of interest" description="Disordered" evidence="1">
    <location>
        <begin position="118"/>
        <end position="181"/>
    </location>
</feature>
<feature type="compositionally biased region" description="Acidic residues" evidence="1">
    <location>
        <begin position="767"/>
        <end position="779"/>
    </location>
</feature>
<feature type="compositionally biased region" description="Basic and acidic residues" evidence="1">
    <location>
        <begin position="1261"/>
        <end position="1278"/>
    </location>
</feature>
<feature type="compositionally biased region" description="Polar residues" evidence="1">
    <location>
        <begin position="170"/>
        <end position="180"/>
    </location>
</feature>
<feature type="compositionally biased region" description="Basic and acidic residues" evidence="1">
    <location>
        <begin position="1634"/>
        <end position="1651"/>
    </location>
</feature>
<feature type="compositionally biased region" description="Basic and acidic residues" evidence="1">
    <location>
        <begin position="135"/>
        <end position="144"/>
    </location>
</feature>
<feature type="compositionally biased region" description="Basic and acidic residues" evidence="1">
    <location>
        <begin position="631"/>
        <end position="645"/>
    </location>
</feature>
<reference evidence="3" key="2">
    <citation type="submission" date="2025-09" db="UniProtKB">
        <authorList>
            <consortium name="Ensembl"/>
        </authorList>
    </citation>
    <scope>IDENTIFICATION</scope>
</reference>
<dbReference type="RefSeq" id="XP_039462340.1">
    <property type="nucleotide sequence ID" value="XM_039606406.1"/>
</dbReference>
<dbReference type="Pfam" id="PF15257">
    <property type="entry name" value="DUF4590"/>
    <property type="match status" value="1"/>
</dbReference>
<evidence type="ECO:0000259" key="2">
    <source>
        <dbReference type="Pfam" id="PF15257"/>
    </source>
</evidence>
<gene>
    <name evidence="3" type="primary">ERICH3</name>
</gene>
<feature type="compositionally biased region" description="Basic and acidic residues" evidence="1">
    <location>
        <begin position="1484"/>
        <end position="1515"/>
    </location>
</feature>
<feature type="compositionally biased region" description="Acidic residues" evidence="1">
    <location>
        <begin position="563"/>
        <end position="575"/>
    </location>
</feature>
<name>A0A668SJI4_OREAU</name>
<feature type="compositionally biased region" description="Acidic residues" evidence="1">
    <location>
        <begin position="468"/>
        <end position="481"/>
    </location>
</feature>
<feature type="compositionally biased region" description="Basic and acidic residues" evidence="1">
    <location>
        <begin position="1362"/>
        <end position="1372"/>
    </location>
</feature>
<feature type="compositionally biased region" description="Basic and acidic residues" evidence="1">
    <location>
        <begin position="1604"/>
        <end position="1620"/>
    </location>
</feature>
<proteinExistence type="predicted"/>